<dbReference type="EMBL" id="JACVXA010000032">
    <property type="protein sequence ID" value="MBE3638771.1"/>
    <property type="molecule type" value="Genomic_DNA"/>
</dbReference>
<feature type="domain" description="HTH tetR-type" evidence="4">
    <location>
        <begin position="23"/>
        <end position="83"/>
    </location>
</feature>
<dbReference type="SUPFAM" id="SSF46689">
    <property type="entry name" value="Homeodomain-like"/>
    <property type="match status" value="1"/>
</dbReference>
<dbReference type="PANTHER" id="PTHR30055">
    <property type="entry name" value="HTH-TYPE TRANSCRIPTIONAL REGULATOR RUTR"/>
    <property type="match status" value="1"/>
</dbReference>
<accession>A0A8J6Z9X9</accession>
<name>A0A8J6Z9X9_9RHOB</name>
<protein>
    <submittedName>
        <fullName evidence="5">TetR family transcriptional regulator</fullName>
    </submittedName>
</protein>
<feature type="region of interest" description="Disordered" evidence="3">
    <location>
        <begin position="1"/>
        <end position="26"/>
    </location>
</feature>
<dbReference type="InterPro" id="IPR023772">
    <property type="entry name" value="DNA-bd_HTH_TetR-type_CS"/>
</dbReference>
<evidence type="ECO:0000256" key="3">
    <source>
        <dbReference type="SAM" id="MobiDB-lite"/>
    </source>
</evidence>
<feature type="DNA-binding region" description="H-T-H motif" evidence="2">
    <location>
        <begin position="46"/>
        <end position="65"/>
    </location>
</feature>
<evidence type="ECO:0000259" key="4">
    <source>
        <dbReference type="PROSITE" id="PS50977"/>
    </source>
</evidence>
<dbReference type="PROSITE" id="PS50977">
    <property type="entry name" value="HTH_TETR_2"/>
    <property type="match status" value="1"/>
</dbReference>
<evidence type="ECO:0000256" key="2">
    <source>
        <dbReference type="PROSITE-ProRule" id="PRU00335"/>
    </source>
</evidence>
<dbReference type="GO" id="GO:0000976">
    <property type="term" value="F:transcription cis-regulatory region binding"/>
    <property type="evidence" value="ECO:0007669"/>
    <property type="project" value="TreeGrafter"/>
</dbReference>
<dbReference type="GO" id="GO:0003700">
    <property type="term" value="F:DNA-binding transcription factor activity"/>
    <property type="evidence" value="ECO:0007669"/>
    <property type="project" value="TreeGrafter"/>
</dbReference>
<comment type="caution">
    <text evidence="5">The sequence shown here is derived from an EMBL/GenBank/DDBJ whole genome shotgun (WGS) entry which is preliminary data.</text>
</comment>
<dbReference type="Pfam" id="PF17939">
    <property type="entry name" value="TetR_C_30"/>
    <property type="match status" value="1"/>
</dbReference>
<reference evidence="5" key="1">
    <citation type="submission" date="2020-09" db="EMBL/GenBank/DDBJ databases">
        <title>A novel bacterium of genus Mangrovicoccus, isolated from South China Sea.</title>
        <authorList>
            <person name="Huang H."/>
            <person name="Mo K."/>
            <person name="Hu Y."/>
        </authorList>
    </citation>
    <scope>NUCLEOTIDE SEQUENCE</scope>
    <source>
        <strain evidence="5">HB182678</strain>
    </source>
</reference>
<evidence type="ECO:0000256" key="1">
    <source>
        <dbReference type="ARBA" id="ARBA00023125"/>
    </source>
</evidence>
<dbReference type="InterPro" id="IPR050109">
    <property type="entry name" value="HTH-type_TetR-like_transc_reg"/>
</dbReference>
<gene>
    <name evidence="5" type="ORF">ICN82_11195</name>
</gene>
<dbReference type="PANTHER" id="PTHR30055:SF235">
    <property type="entry name" value="TRANSCRIPTIONAL REGULATORY PROTEIN"/>
    <property type="match status" value="1"/>
</dbReference>
<dbReference type="InterPro" id="IPR001647">
    <property type="entry name" value="HTH_TetR"/>
</dbReference>
<sequence length="237" mass="26203">MSDAETSQPLRDGDTPPARGRRRQTRESILAATKDLVARKGPHATTVRDITQASGANVAAVNYYFQSKDNLVAIATREIGAEINDERVRRLESLLQASGGAPLAPAEIVRALVLPIGETSRAADGGSLYVRNVYQMRTVPYAEENRQHVMLQGSVAQKFITEIRRSLPRLSRAEAVWRYELVRGGALHMAANVDPLWRRFEILELGPSGSLPEEPAIRLDDAFLERLVEALVPILTR</sequence>
<dbReference type="PROSITE" id="PS01081">
    <property type="entry name" value="HTH_TETR_1"/>
    <property type="match status" value="1"/>
</dbReference>
<dbReference type="Pfam" id="PF00440">
    <property type="entry name" value="TetR_N"/>
    <property type="match status" value="1"/>
</dbReference>
<dbReference type="Proteomes" id="UP000609121">
    <property type="component" value="Unassembled WGS sequence"/>
</dbReference>
<dbReference type="AlphaFoldDB" id="A0A8J6Z9X9"/>
<dbReference type="InterPro" id="IPR036271">
    <property type="entry name" value="Tet_transcr_reg_TetR-rel_C_sf"/>
</dbReference>
<evidence type="ECO:0000313" key="5">
    <source>
        <dbReference type="EMBL" id="MBE3638771.1"/>
    </source>
</evidence>
<keyword evidence="6" id="KW-1185">Reference proteome</keyword>
<dbReference type="InterPro" id="IPR009057">
    <property type="entry name" value="Homeodomain-like_sf"/>
</dbReference>
<dbReference type="RefSeq" id="WP_193182735.1">
    <property type="nucleotide sequence ID" value="NZ_JACVXA010000032.1"/>
</dbReference>
<organism evidence="5 6">
    <name type="scientific">Mangrovicoccus algicola</name>
    <dbReference type="NCBI Taxonomy" id="2771008"/>
    <lineage>
        <taxon>Bacteria</taxon>
        <taxon>Pseudomonadati</taxon>
        <taxon>Pseudomonadota</taxon>
        <taxon>Alphaproteobacteria</taxon>
        <taxon>Rhodobacterales</taxon>
        <taxon>Paracoccaceae</taxon>
        <taxon>Mangrovicoccus</taxon>
    </lineage>
</organism>
<proteinExistence type="predicted"/>
<evidence type="ECO:0000313" key="6">
    <source>
        <dbReference type="Proteomes" id="UP000609121"/>
    </source>
</evidence>
<dbReference type="SUPFAM" id="SSF48498">
    <property type="entry name" value="Tetracyclin repressor-like, C-terminal domain"/>
    <property type="match status" value="1"/>
</dbReference>
<keyword evidence="1 2" id="KW-0238">DNA-binding</keyword>
<dbReference type="InterPro" id="IPR041586">
    <property type="entry name" value="PsrA_TetR_C"/>
</dbReference>
<dbReference type="Gene3D" id="1.10.357.10">
    <property type="entry name" value="Tetracycline Repressor, domain 2"/>
    <property type="match status" value="1"/>
</dbReference>